<feature type="domain" description="HTH araC/xylS-type" evidence="4">
    <location>
        <begin position="192"/>
        <end position="290"/>
    </location>
</feature>
<dbReference type="PROSITE" id="PS01124">
    <property type="entry name" value="HTH_ARAC_FAMILY_2"/>
    <property type="match status" value="1"/>
</dbReference>
<evidence type="ECO:0000313" key="6">
    <source>
        <dbReference type="Proteomes" id="UP000837932"/>
    </source>
</evidence>
<dbReference type="InterPro" id="IPR018060">
    <property type="entry name" value="HTH_AraC"/>
</dbReference>
<reference evidence="5" key="1">
    <citation type="submission" date="2021-12" db="EMBL/GenBank/DDBJ databases">
        <authorList>
            <person name="Rodrigo-Torres L."/>
            <person name="Arahal R. D."/>
            <person name="Lucena T."/>
        </authorList>
    </citation>
    <scope>NUCLEOTIDE SEQUENCE</scope>
    <source>
        <strain evidence="5">CECT 8858</strain>
    </source>
</reference>
<name>A0ABN8ENG9_9BACT</name>
<dbReference type="PANTHER" id="PTHR43280">
    <property type="entry name" value="ARAC-FAMILY TRANSCRIPTIONAL REGULATOR"/>
    <property type="match status" value="1"/>
</dbReference>
<dbReference type="Gene3D" id="1.10.10.60">
    <property type="entry name" value="Homeodomain-like"/>
    <property type="match status" value="1"/>
</dbReference>
<dbReference type="SUPFAM" id="SSF51215">
    <property type="entry name" value="Regulatory protein AraC"/>
    <property type="match status" value="1"/>
</dbReference>
<comment type="caution">
    <text evidence="5">The sequence shown here is derived from an EMBL/GenBank/DDBJ whole genome shotgun (WGS) entry which is preliminary data.</text>
</comment>
<evidence type="ECO:0000256" key="3">
    <source>
        <dbReference type="ARBA" id="ARBA00023163"/>
    </source>
</evidence>
<dbReference type="SMART" id="SM00342">
    <property type="entry name" value="HTH_ARAC"/>
    <property type="match status" value="1"/>
</dbReference>
<dbReference type="RefSeq" id="WP_238804145.1">
    <property type="nucleotide sequence ID" value="NZ_CAKLPY010000001.1"/>
</dbReference>
<dbReference type="Pfam" id="PF12833">
    <property type="entry name" value="HTH_18"/>
    <property type="match status" value="1"/>
</dbReference>
<dbReference type="InterPro" id="IPR020449">
    <property type="entry name" value="Tscrpt_reg_AraC-type_HTH"/>
</dbReference>
<sequence length="290" mass="33973">MNRNLVNFKGLYGDNHQAFLSEFIHHETLEVRSKLYDWEITEHLHTDLIQIFIFSSGEGLLISEHKKIALNAPSILVIPTNTLHGFVFQSNICGDVITFTESFLENIFRNSPHILLELNHLKSFTFEPNREDFDEIQQINSQIIKEISGQNFEKQLYLQSLFQLLFLKLYRIGMQDNIQISKSDNRTLAYFQSFQKNIKKSLHESKSMHDYAKELNITAVHLNRICQTLVKKSALQIVHEYLIGEAKKYLKNTTHSIAEISYFLDFKDPAYFTRLFKKQTGFSPSEFRKK</sequence>
<dbReference type="SUPFAM" id="SSF46689">
    <property type="entry name" value="Homeodomain-like"/>
    <property type="match status" value="1"/>
</dbReference>
<dbReference type="InterPro" id="IPR037923">
    <property type="entry name" value="HTH-like"/>
</dbReference>
<evidence type="ECO:0000256" key="1">
    <source>
        <dbReference type="ARBA" id="ARBA00023015"/>
    </source>
</evidence>
<keyword evidence="3" id="KW-0804">Transcription</keyword>
<dbReference type="PRINTS" id="PR00032">
    <property type="entry name" value="HTHARAC"/>
</dbReference>
<keyword evidence="2" id="KW-0238">DNA-binding</keyword>
<accession>A0ABN8ENG9</accession>
<keyword evidence="6" id="KW-1185">Reference proteome</keyword>
<gene>
    <name evidence="5" type="primary">rhaR_2</name>
    <name evidence="5" type="ORF">EMA8858_00506</name>
</gene>
<dbReference type="EMBL" id="CAKLPY010000001">
    <property type="protein sequence ID" value="CAH0994397.1"/>
    <property type="molecule type" value="Genomic_DNA"/>
</dbReference>
<protein>
    <submittedName>
        <fullName evidence="5">HTH-type transcriptional activator RhaR</fullName>
    </submittedName>
</protein>
<dbReference type="InterPro" id="IPR014710">
    <property type="entry name" value="RmlC-like_jellyroll"/>
</dbReference>
<evidence type="ECO:0000313" key="5">
    <source>
        <dbReference type="EMBL" id="CAH0994397.1"/>
    </source>
</evidence>
<dbReference type="InterPro" id="IPR009057">
    <property type="entry name" value="Homeodomain-like_sf"/>
</dbReference>
<evidence type="ECO:0000259" key="4">
    <source>
        <dbReference type="PROSITE" id="PS01124"/>
    </source>
</evidence>
<organism evidence="5 6">
    <name type="scientific">Emticicia aquatica</name>
    <dbReference type="NCBI Taxonomy" id="1681835"/>
    <lineage>
        <taxon>Bacteria</taxon>
        <taxon>Pseudomonadati</taxon>
        <taxon>Bacteroidota</taxon>
        <taxon>Cytophagia</taxon>
        <taxon>Cytophagales</taxon>
        <taxon>Leadbetterellaceae</taxon>
        <taxon>Emticicia</taxon>
    </lineage>
</organism>
<dbReference type="PANTHER" id="PTHR43280:SF32">
    <property type="entry name" value="TRANSCRIPTIONAL REGULATORY PROTEIN"/>
    <property type="match status" value="1"/>
</dbReference>
<proteinExistence type="predicted"/>
<dbReference type="Proteomes" id="UP000837932">
    <property type="component" value="Unassembled WGS sequence"/>
</dbReference>
<evidence type="ECO:0000256" key="2">
    <source>
        <dbReference type="ARBA" id="ARBA00023125"/>
    </source>
</evidence>
<dbReference type="Gene3D" id="2.60.120.10">
    <property type="entry name" value="Jelly Rolls"/>
    <property type="match status" value="1"/>
</dbReference>
<keyword evidence="1" id="KW-0805">Transcription regulation</keyword>